<sequence>MLLVARLSSPHIRRPPWRRLAGRCCWRALHADTAPIGAEPPSLCDLVAAGAEKDHGLDRLHPDAERRRHAWATALCDAPFVQVSSVADLPMAAPDGTLYRCRVDLAPDQAVADLLPDSHLATSAAFVPKQPAADDVPLASPSFLDVICLPAPIGDFDRPGGHWSHILFLSEDDYDIAGDMLADAANRVLLVGSPGIGKTALFFKLVACLARRADLLPDETRARIPATTSISTIARVTSHKAYLGIDVYRLWRPAPSSNDVAWFTVTCRDLPLALLDRPDVLVLLDPAEANTQAPMQRAKVVAIQTADKERDRYKVFGATLPYATYFYPCPSAQQLLTMGGVMRRADERLHQLYSVEAVRDRIKRFGRYPRYVLPANDSDTRLHVMQQEGAMANRTMNKQHIDTMLQVLTSPPAPNTTNLQMFYHWDLVIDVERRGPHRYRAYALNLASHAVEKVVRRRLFLMKLELAGRTLIGYQTGRLNLSPSPIWILYLAFFVQQVRVRGGIHWDRAVTAFTLGGHSFEAAPDVAADPVWETISIAKRKNYELEQVKHYEMYFDSIYTPQQARYPFVDAVWHDDGKTLHAVRVSLSDTQPKSVQELKDFIDAIGLMDESAKRPKKVIVHYLPLPRDAAKMAIAPPSAFFLNADDPDTQKEVKFLLDRYRIEFDVIRSPIGVNIE</sequence>
<protein>
    <submittedName>
        <fullName evidence="1">Uncharacterized protein</fullName>
    </submittedName>
</protein>
<accession>A0A3P3YE96</accession>
<geneLocation type="mitochondrion" evidence="1"/>
<dbReference type="Proteomes" id="UP000290189">
    <property type="component" value="Unassembled WGS sequence"/>
</dbReference>
<dbReference type="EMBL" id="OVEO01000009">
    <property type="protein sequence ID" value="SPQ98506.1"/>
    <property type="molecule type" value="Genomic_DNA"/>
</dbReference>
<evidence type="ECO:0000313" key="2">
    <source>
        <dbReference type="Proteomes" id="UP000290189"/>
    </source>
</evidence>
<name>A0A3P3YE96_PLABS</name>
<dbReference type="AlphaFoldDB" id="A0A3P3YE96"/>
<organism evidence="1 2">
    <name type="scientific">Plasmodiophora brassicae</name>
    <name type="common">Clubroot disease agent</name>
    <dbReference type="NCBI Taxonomy" id="37360"/>
    <lineage>
        <taxon>Eukaryota</taxon>
        <taxon>Sar</taxon>
        <taxon>Rhizaria</taxon>
        <taxon>Endomyxa</taxon>
        <taxon>Phytomyxea</taxon>
        <taxon>Plasmodiophorida</taxon>
        <taxon>Plasmodiophoridae</taxon>
        <taxon>Plasmodiophora</taxon>
    </lineage>
</organism>
<keyword evidence="1" id="KW-0496">Mitochondrion</keyword>
<reference evidence="1 2" key="1">
    <citation type="submission" date="2018-03" db="EMBL/GenBank/DDBJ databases">
        <authorList>
            <person name="Fogelqvist J."/>
        </authorList>
    </citation>
    <scope>NUCLEOTIDE SEQUENCE [LARGE SCALE GENOMIC DNA]</scope>
</reference>
<gene>
    <name evidence="1" type="ORF">PLBR_LOCUS5721</name>
</gene>
<proteinExistence type="predicted"/>
<evidence type="ECO:0000313" key="1">
    <source>
        <dbReference type="EMBL" id="SPQ98506.1"/>
    </source>
</evidence>